<feature type="region of interest" description="Disordered" evidence="1">
    <location>
        <begin position="1"/>
        <end position="28"/>
    </location>
</feature>
<dbReference type="Proteomes" id="UP001221898">
    <property type="component" value="Unassembled WGS sequence"/>
</dbReference>
<feature type="compositionally biased region" description="Low complexity" evidence="1">
    <location>
        <begin position="1"/>
        <end position="13"/>
    </location>
</feature>
<evidence type="ECO:0000313" key="2">
    <source>
        <dbReference type="EMBL" id="KAJ8349208.1"/>
    </source>
</evidence>
<keyword evidence="3" id="KW-1185">Reference proteome</keyword>
<accession>A0AAD7VW61</accession>
<feature type="non-terminal residue" evidence="2">
    <location>
        <position position="132"/>
    </location>
</feature>
<reference evidence="2" key="1">
    <citation type="journal article" date="2023" name="Science">
        <title>Genome structures resolve the early diversification of teleost fishes.</title>
        <authorList>
            <person name="Parey E."/>
            <person name="Louis A."/>
            <person name="Montfort J."/>
            <person name="Bouchez O."/>
            <person name="Roques C."/>
            <person name="Iampietro C."/>
            <person name="Lluch J."/>
            <person name="Castinel A."/>
            <person name="Donnadieu C."/>
            <person name="Desvignes T."/>
            <person name="Floi Bucao C."/>
            <person name="Jouanno E."/>
            <person name="Wen M."/>
            <person name="Mejri S."/>
            <person name="Dirks R."/>
            <person name="Jansen H."/>
            <person name="Henkel C."/>
            <person name="Chen W.J."/>
            <person name="Zahm M."/>
            <person name="Cabau C."/>
            <person name="Klopp C."/>
            <person name="Thompson A.W."/>
            <person name="Robinson-Rechavi M."/>
            <person name="Braasch I."/>
            <person name="Lecointre G."/>
            <person name="Bobe J."/>
            <person name="Postlethwait J.H."/>
            <person name="Berthelot C."/>
            <person name="Roest Crollius H."/>
            <person name="Guiguen Y."/>
        </authorList>
    </citation>
    <scope>NUCLEOTIDE SEQUENCE</scope>
    <source>
        <strain evidence="2">NC1722</strain>
    </source>
</reference>
<organism evidence="2 3">
    <name type="scientific">Aldrovandia affinis</name>
    <dbReference type="NCBI Taxonomy" id="143900"/>
    <lineage>
        <taxon>Eukaryota</taxon>
        <taxon>Metazoa</taxon>
        <taxon>Chordata</taxon>
        <taxon>Craniata</taxon>
        <taxon>Vertebrata</taxon>
        <taxon>Euteleostomi</taxon>
        <taxon>Actinopterygii</taxon>
        <taxon>Neopterygii</taxon>
        <taxon>Teleostei</taxon>
        <taxon>Notacanthiformes</taxon>
        <taxon>Halosauridae</taxon>
        <taxon>Aldrovandia</taxon>
    </lineage>
</organism>
<evidence type="ECO:0000313" key="3">
    <source>
        <dbReference type="Proteomes" id="UP001221898"/>
    </source>
</evidence>
<gene>
    <name evidence="2" type="ORF">AAFF_G00179210</name>
</gene>
<comment type="caution">
    <text evidence="2">The sequence shown here is derived from an EMBL/GenBank/DDBJ whole genome shotgun (WGS) entry which is preliminary data.</text>
</comment>
<sequence>MSEEAGGARVAEGGDARNPLPELGPPGYRAPRALRRPLKCASSTAAAVCWRTWHSSVQLWKQRAGVKQGDALQELLKLTCTPTYCLPCALLARQFCDVTSITTLKEELHQLGRRLNQSKHHQPIKRNTLTRW</sequence>
<dbReference type="EMBL" id="JAINUG010002389">
    <property type="protein sequence ID" value="KAJ8349208.1"/>
    <property type="molecule type" value="Genomic_DNA"/>
</dbReference>
<dbReference type="AlphaFoldDB" id="A0AAD7VW61"/>
<proteinExistence type="predicted"/>
<protein>
    <submittedName>
        <fullName evidence="2">Uncharacterized protein</fullName>
    </submittedName>
</protein>
<name>A0AAD7VW61_9TELE</name>
<evidence type="ECO:0000256" key="1">
    <source>
        <dbReference type="SAM" id="MobiDB-lite"/>
    </source>
</evidence>